<protein>
    <submittedName>
        <fullName evidence="2">Uncharacterized protein</fullName>
    </submittedName>
</protein>
<evidence type="ECO:0000313" key="3">
    <source>
        <dbReference type="Proteomes" id="UP000193648"/>
    </source>
</evidence>
<evidence type="ECO:0000313" key="2">
    <source>
        <dbReference type="EMBL" id="ORZ14899.1"/>
    </source>
</evidence>
<reference evidence="2 3" key="1">
    <citation type="submission" date="2016-07" db="EMBL/GenBank/DDBJ databases">
        <title>Pervasive Adenine N6-methylation of Active Genes in Fungi.</title>
        <authorList>
            <consortium name="DOE Joint Genome Institute"/>
            <person name="Mondo S.J."/>
            <person name="Dannebaum R.O."/>
            <person name="Kuo R.C."/>
            <person name="Labutti K."/>
            <person name="Haridas S."/>
            <person name="Kuo A."/>
            <person name="Salamov A."/>
            <person name="Ahrendt S.R."/>
            <person name="Lipzen A."/>
            <person name="Sullivan W."/>
            <person name="Andreopoulos W.B."/>
            <person name="Clum A."/>
            <person name="Lindquist E."/>
            <person name="Daum C."/>
            <person name="Ramamoorthy G.K."/>
            <person name="Gryganskyi A."/>
            <person name="Culley D."/>
            <person name="Magnuson J.K."/>
            <person name="James T.Y."/>
            <person name="O'Malley M.A."/>
            <person name="Stajich J.E."/>
            <person name="Spatafora J.W."/>
            <person name="Visel A."/>
            <person name="Grigoriev I.V."/>
        </authorList>
    </citation>
    <scope>NUCLEOTIDE SEQUENCE [LARGE SCALE GENOMIC DNA]</scope>
    <source>
        <strain evidence="2 3">NRRL 3116</strain>
    </source>
</reference>
<comment type="caution">
    <text evidence="2">The sequence shown here is derived from an EMBL/GenBank/DDBJ whole genome shotgun (WGS) entry which is preliminary data.</text>
</comment>
<keyword evidence="1" id="KW-0472">Membrane</keyword>
<sequence>MFGPILWHVNTKKRVIIFFFPSLVLPCKTFSFFYACHIIHPLYFFLFFYFIFFRSYCLALALVLALPLTFLLIPIPPFSLIPGWHSFWVNGF</sequence>
<keyword evidence="1" id="KW-1133">Transmembrane helix</keyword>
<accession>A0A1Y2GP50</accession>
<proteinExistence type="predicted"/>
<dbReference type="Proteomes" id="UP000193648">
    <property type="component" value="Unassembled WGS sequence"/>
</dbReference>
<dbReference type="AlphaFoldDB" id="A0A1Y2GP50"/>
<organism evidence="2 3">
    <name type="scientific">Lobosporangium transversale</name>
    <dbReference type="NCBI Taxonomy" id="64571"/>
    <lineage>
        <taxon>Eukaryota</taxon>
        <taxon>Fungi</taxon>
        <taxon>Fungi incertae sedis</taxon>
        <taxon>Mucoromycota</taxon>
        <taxon>Mortierellomycotina</taxon>
        <taxon>Mortierellomycetes</taxon>
        <taxon>Mortierellales</taxon>
        <taxon>Mortierellaceae</taxon>
        <taxon>Lobosporangium</taxon>
    </lineage>
</organism>
<keyword evidence="1" id="KW-0812">Transmembrane</keyword>
<dbReference type="InParanoid" id="A0A1Y2GP50"/>
<dbReference type="RefSeq" id="XP_021881031.1">
    <property type="nucleotide sequence ID" value="XM_022024288.1"/>
</dbReference>
<name>A0A1Y2GP50_9FUNG</name>
<gene>
    <name evidence="2" type="ORF">BCR41DRAFT_354296</name>
</gene>
<dbReference type="EMBL" id="MCFF01000020">
    <property type="protein sequence ID" value="ORZ14899.1"/>
    <property type="molecule type" value="Genomic_DNA"/>
</dbReference>
<feature type="transmembrane region" description="Helical" evidence="1">
    <location>
        <begin position="42"/>
        <end position="75"/>
    </location>
</feature>
<dbReference type="GeneID" id="33566132"/>
<evidence type="ECO:0000256" key="1">
    <source>
        <dbReference type="SAM" id="Phobius"/>
    </source>
</evidence>
<keyword evidence="3" id="KW-1185">Reference proteome</keyword>